<reference evidence="2 3" key="1">
    <citation type="submission" date="2021-06" db="EMBL/GenBank/DDBJ databases">
        <authorList>
            <person name="Palmer J.M."/>
        </authorList>
    </citation>
    <scope>NUCLEOTIDE SEQUENCE [LARGE SCALE GENOMIC DNA]</scope>
    <source>
        <strain evidence="2 3">MEX-2019</strain>
        <tissue evidence="2">Muscle</tissue>
    </source>
</reference>
<sequence length="124" mass="13522">MTDSRGAHHQVRPTIRPVVGGTGPKDRPRSKEIQAIPRDLKPQSKHLTTPKTPNPTPAQIPTRRPSPRLGAQMTKSEQCAFKKENSLGRGSATLEAPGCHGTAEMENPCGTPMMHPPPKALHEW</sequence>
<evidence type="ECO:0000313" key="2">
    <source>
        <dbReference type="EMBL" id="KAK5600697.1"/>
    </source>
</evidence>
<dbReference type="EMBL" id="JAHHUM010002825">
    <property type="protein sequence ID" value="KAK5600697.1"/>
    <property type="molecule type" value="Genomic_DNA"/>
</dbReference>
<protein>
    <submittedName>
        <fullName evidence="2">Uncharacterized protein</fullName>
    </submittedName>
</protein>
<dbReference type="AlphaFoldDB" id="A0AAV9QWJ0"/>
<organism evidence="2 3">
    <name type="scientific">Crenichthys baileyi</name>
    <name type="common">White River springfish</name>
    <dbReference type="NCBI Taxonomy" id="28760"/>
    <lineage>
        <taxon>Eukaryota</taxon>
        <taxon>Metazoa</taxon>
        <taxon>Chordata</taxon>
        <taxon>Craniata</taxon>
        <taxon>Vertebrata</taxon>
        <taxon>Euteleostomi</taxon>
        <taxon>Actinopterygii</taxon>
        <taxon>Neopterygii</taxon>
        <taxon>Teleostei</taxon>
        <taxon>Neoteleostei</taxon>
        <taxon>Acanthomorphata</taxon>
        <taxon>Ovalentaria</taxon>
        <taxon>Atherinomorphae</taxon>
        <taxon>Cyprinodontiformes</taxon>
        <taxon>Goodeidae</taxon>
        <taxon>Crenichthys</taxon>
    </lineage>
</organism>
<feature type="region of interest" description="Disordered" evidence="1">
    <location>
        <begin position="1"/>
        <end position="124"/>
    </location>
</feature>
<keyword evidence="3" id="KW-1185">Reference proteome</keyword>
<evidence type="ECO:0000256" key="1">
    <source>
        <dbReference type="SAM" id="MobiDB-lite"/>
    </source>
</evidence>
<feature type="compositionally biased region" description="Pro residues" evidence="1">
    <location>
        <begin position="114"/>
        <end position="124"/>
    </location>
</feature>
<feature type="compositionally biased region" description="Basic and acidic residues" evidence="1">
    <location>
        <begin position="24"/>
        <end position="42"/>
    </location>
</feature>
<accession>A0AAV9QWJ0</accession>
<evidence type="ECO:0000313" key="3">
    <source>
        <dbReference type="Proteomes" id="UP001311232"/>
    </source>
</evidence>
<comment type="caution">
    <text evidence="2">The sequence shown here is derived from an EMBL/GenBank/DDBJ whole genome shotgun (WGS) entry which is preliminary data.</text>
</comment>
<gene>
    <name evidence="2" type="ORF">CRENBAI_012147</name>
</gene>
<dbReference type="Proteomes" id="UP001311232">
    <property type="component" value="Unassembled WGS sequence"/>
</dbReference>
<name>A0AAV9QWJ0_9TELE</name>
<proteinExistence type="predicted"/>